<feature type="transmembrane region" description="Helical" evidence="1">
    <location>
        <begin position="57"/>
        <end position="80"/>
    </location>
</feature>
<sequence length="83" mass="9979">MWCKILPFKSRNFLCLNVTVNINFFFNLLFSRFLFTLLTSFVIFFCYLLLLSSFVNFFCYLLLLSSFVIFFCYLLLLISFSVK</sequence>
<keyword evidence="1" id="KW-0472">Membrane</keyword>
<evidence type="ECO:0000313" key="2">
    <source>
        <dbReference type="EMBL" id="QIB90808.1"/>
    </source>
</evidence>
<keyword evidence="1" id="KW-1133">Transmembrane helix</keyword>
<proteinExistence type="predicted"/>
<dbReference type="EMBL" id="CP042908">
    <property type="protein sequence ID" value="QIB90808.1"/>
    <property type="molecule type" value="Genomic_DNA"/>
</dbReference>
<gene>
    <name evidence="2" type="ORF">FQU78_06810</name>
</gene>
<evidence type="ECO:0000313" key="3">
    <source>
        <dbReference type="Proteomes" id="UP000467371"/>
    </source>
</evidence>
<evidence type="ECO:0000256" key="1">
    <source>
        <dbReference type="SAM" id="Phobius"/>
    </source>
</evidence>
<keyword evidence="1" id="KW-0812">Transmembrane</keyword>
<dbReference type="AlphaFoldDB" id="A0A6C0VI04"/>
<accession>A0A6C0VI04</accession>
<dbReference type="Proteomes" id="UP000467371">
    <property type="component" value="Chromosome"/>
</dbReference>
<organism evidence="2 3">
    <name type="scientific">Methanosarcina mazei</name>
    <name type="common">Methanosarcina frisia</name>
    <dbReference type="NCBI Taxonomy" id="2209"/>
    <lineage>
        <taxon>Archaea</taxon>
        <taxon>Methanobacteriati</taxon>
        <taxon>Methanobacteriota</taxon>
        <taxon>Stenosarchaea group</taxon>
        <taxon>Methanomicrobia</taxon>
        <taxon>Methanosarcinales</taxon>
        <taxon>Methanosarcinaceae</taxon>
        <taxon>Methanosarcina</taxon>
    </lineage>
</organism>
<protein>
    <submittedName>
        <fullName evidence="2">Uncharacterized protein</fullName>
    </submittedName>
</protein>
<reference evidence="2 3" key="1">
    <citation type="journal article" date="2020" name="Environ. Microbiol. Rep.">
        <title>Redox cycling of Fe(II) and Fe(III) in magnetite accelerates aceticlastic methanogenesis by Methanosarcina mazei.</title>
        <authorList>
            <person name="Wang H."/>
            <person name="Byrne J.M."/>
            <person name="Liu P."/>
            <person name="Liu J."/>
            <person name="Dong X."/>
            <person name="Lu Y."/>
        </authorList>
    </citation>
    <scope>NUCLEOTIDE SEQUENCE [LARGE SCALE GENOMIC DNA]</scope>
    <source>
        <strain evidence="3">zm-15</strain>
    </source>
</reference>
<feature type="transmembrane region" description="Helical" evidence="1">
    <location>
        <begin position="29"/>
        <end position="50"/>
    </location>
</feature>
<name>A0A6C0VI04_METMZ</name>